<gene>
    <name evidence="5" type="ORF">PSAL00342_LOCUS6779</name>
</gene>
<reference evidence="5" key="1">
    <citation type="submission" date="2021-01" db="EMBL/GenBank/DDBJ databases">
        <authorList>
            <person name="Corre E."/>
            <person name="Pelletier E."/>
            <person name="Niang G."/>
            <person name="Scheremetjew M."/>
            <person name="Finn R."/>
            <person name="Kale V."/>
            <person name="Holt S."/>
            <person name="Cochrane G."/>
            <person name="Meng A."/>
            <person name="Brown T."/>
            <person name="Cohen L."/>
        </authorList>
    </citation>
    <scope>NUCLEOTIDE SEQUENCE</scope>
    <source>
        <strain evidence="5">CCMP1897</strain>
    </source>
</reference>
<protein>
    <recommendedName>
        <fullName evidence="4">Poly A polymerase head domain-containing protein</fullName>
    </recommendedName>
</protein>
<dbReference type="Gene3D" id="1.10.3090.10">
    <property type="entry name" value="cca-adding enzyme, domain 2"/>
    <property type="match status" value="1"/>
</dbReference>
<evidence type="ECO:0000256" key="2">
    <source>
        <dbReference type="ARBA" id="ARBA00022679"/>
    </source>
</evidence>
<dbReference type="AlphaFoldDB" id="A0A7S3UF14"/>
<evidence type="ECO:0000256" key="3">
    <source>
        <dbReference type="RuleBase" id="RU003953"/>
    </source>
</evidence>
<dbReference type="EMBL" id="HBIS01007758">
    <property type="protein sequence ID" value="CAE0612880.1"/>
    <property type="molecule type" value="Transcribed_RNA"/>
</dbReference>
<name>A0A7S3UF14_9CHLO</name>
<keyword evidence="3" id="KW-0694">RNA-binding</keyword>
<dbReference type="InterPro" id="IPR043519">
    <property type="entry name" value="NT_sf"/>
</dbReference>
<dbReference type="PANTHER" id="PTHR43051">
    <property type="entry name" value="POLYNUCLEOTIDE ADENYLYLTRANSFERASE FAMILY PROTEIN"/>
    <property type="match status" value="1"/>
</dbReference>
<accession>A0A7S3UF14</accession>
<dbReference type="Pfam" id="PF01743">
    <property type="entry name" value="PolyA_pol"/>
    <property type="match status" value="1"/>
</dbReference>
<dbReference type="SUPFAM" id="SSF81301">
    <property type="entry name" value="Nucleotidyltransferase"/>
    <property type="match status" value="1"/>
</dbReference>
<keyword evidence="2 3" id="KW-0808">Transferase</keyword>
<dbReference type="InterPro" id="IPR002646">
    <property type="entry name" value="PolA_pol_head_dom"/>
</dbReference>
<dbReference type="InterPro" id="IPR052191">
    <property type="entry name" value="tRNA_ntf/polyA_polymerase_I"/>
</dbReference>
<dbReference type="Gene3D" id="3.30.460.10">
    <property type="entry name" value="Beta Polymerase, domain 2"/>
    <property type="match status" value="1"/>
</dbReference>
<evidence type="ECO:0000256" key="1">
    <source>
        <dbReference type="ARBA" id="ARBA00007265"/>
    </source>
</evidence>
<evidence type="ECO:0000313" key="5">
    <source>
        <dbReference type="EMBL" id="CAE0612880.1"/>
    </source>
</evidence>
<comment type="similarity">
    <text evidence="1 3">Belongs to the tRNA nucleotidyltransferase/poly(A) polymerase family.</text>
</comment>
<dbReference type="GO" id="GO:0003723">
    <property type="term" value="F:RNA binding"/>
    <property type="evidence" value="ECO:0007669"/>
    <property type="project" value="UniProtKB-KW"/>
</dbReference>
<dbReference type="GO" id="GO:0016779">
    <property type="term" value="F:nucleotidyltransferase activity"/>
    <property type="evidence" value="ECO:0007669"/>
    <property type="project" value="InterPro"/>
</dbReference>
<sequence>MWKAERIFRLLHLRHASTAATSAPTCRRRKAMCADVPLIEVPGERALPAEMHGVKPSEIPGAIMGLMKRMRRAGHTAYLVGGTVRDLLLKRKPKDFDIVVDTTPKKIKKLFWGSMVVGKRIPVAIMRAGDDDVEISSFHSFGEQASRRNPDSLKTKTDALEHALKHSNSTFSANFIRKTLHEKFEDVRGSVSQKATYLALLRLADAQTRDFSINALLYDPHSGYLYDSVGGLQDIQIGVVRTILPPEESFRFDPARVLRALRVSARCGFELDPETARAATSFASQLEGVDSLPGGRRAMELHALMAHGSAAQSVRLAQKLSLICAIAPPLSPVLCHSVGEACTCSRYHQVDKSDSSSLVKRDALLYALLEALDVLASPSQPVSSASWAVLLATSANKASELSEFLSGCFTSLSALVQERSIARITAKTARTSLKILMDKGHCRNVVSSFLRDDVGHEDVKSFVQDVVSTVQSIERGPKRLGRHF</sequence>
<proteinExistence type="inferred from homology"/>
<dbReference type="PANTHER" id="PTHR43051:SF1">
    <property type="entry name" value="POLYNUCLEOTIDE ADENYLYLTRANSFERASE FAMILY PROTEIN"/>
    <property type="match status" value="1"/>
</dbReference>
<feature type="domain" description="Poly A polymerase head" evidence="4">
    <location>
        <begin position="77"/>
        <end position="241"/>
    </location>
</feature>
<evidence type="ECO:0000259" key="4">
    <source>
        <dbReference type="Pfam" id="PF01743"/>
    </source>
</evidence>
<dbReference type="SUPFAM" id="SSF81891">
    <property type="entry name" value="Poly A polymerase C-terminal region-like"/>
    <property type="match status" value="1"/>
</dbReference>
<organism evidence="5">
    <name type="scientific">Picocystis salinarum</name>
    <dbReference type="NCBI Taxonomy" id="88271"/>
    <lineage>
        <taxon>Eukaryota</taxon>
        <taxon>Viridiplantae</taxon>
        <taxon>Chlorophyta</taxon>
        <taxon>Picocystophyceae</taxon>
        <taxon>Picocystales</taxon>
        <taxon>Picocystaceae</taxon>
        <taxon>Picocystis</taxon>
    </lineage>
</organism>
<dbReference type="GO" id="GO:0001680">
    <property type="term" value="P:tRNA 3'-terminal CCA addition"/>
    <property type="evidence" value="ECO:0007669"/>
    <property type="project" value="UniProtKB-ARBA"/>
</dbReference>